<protein>
    <submittedName>
        <fullName evidence="2">Uncharacterized protein</fullName>
    </submittedName>
</protein>
<sequence length="76" mass="8246">MRFSAIVSVAVTLLGFAAARPSERTIEARDTSGNYLFRRQCDCNGVINCCINDCGGREDCCNTTCIDRFPGCVNAC</sequence>
<gene>
    <name evidence="2" type="ORF">FJTKL_13597</name>
</gene>
<evidence type="ECO:0000256" key="1">
    <source>
        <dbReference type="SAM" id="SignalP"/>
    </source>
</evidence>
<comment type="caution">
    <text evidence="2">The sequence shown here is derived from an EMBL/GenBank/DDBJ whole genome shotgun (WGS) entry which is preliminary data.</text>
</comment>
<name>A0ABR4E9Y4_9PEZI</name>
<accession>A0ABR4E9Y4</accession>
<dbReference type="EMBL" id="JBAWTH010000078">
    <property type="protein sequence ID" value="KAL2279223.1"/>
    <property type="molecule type" value="Genomic_DNA"/>
</dbReference>
<reference evidence="2 3" key="1">
    <citation type="submission" date="2024-03" db="EMBL/GenBank/DDBJ databases">
        <title>A high-quality draft genome sequence of Diaporthe vaccinii, a causative agent of upright dieback and viscid rot disease in cranberry plants.</title>
        <authorList>
            <person name="Sarrasin M."/>
            <person name="Lang B.F."/>
            <person name="Burger G."/>
        </authorList>
    </citation>
    <scope>NUCLEOTIDE SEQUENCE [LARGE SCALE GENOMIC DNA]</scope>
    <source>
        <strain evidence="2 3">IS7</strain>
    </source>
</reference>
<proteinExistence type="predicted"/>
<keyword evidence="3" id="KW-1185">Reference proteome</keyword>
<dbReference type="Proteomes" id="UP001600888">
    <property type="component" value="Unassembled WGS sequence"/>
</dbReference>
<evidence type="ECO:0000313" key="2">
    <source>
        <dbReference type="EMBL" id="KAL2279223.1"/>
    </source>
</evidence>
<evidence type="ECO:0000313" key="3">
    <source>
        <dbReference type="Proteomes" id="UP001600888"/>
    </source>
</evidence>
<organism evidence="2 3">
    <name type="scientific">Diaporthe vaccinii</name>
    <dbReference type="NCBI Taxonomy" id="105482"/>
    <lineage>
        <taxon>Eukaryota</taxon>
        <taxon>Fungi</taxon>
        <taxon>Dikarya</taxon>
        <taxon>Ascomycota</taxon>
        <taxon>Pezizomycotina</taxon>
        <taxon>Sordariomycetes</taxon>
        <taxon>Sordariomycetidae</taxon>
        <taxon>Diaporthales</taxon>
        <taxon>Diaporthaceae</taxon>
        <taxon>Diaporthe</taxon>
        <taxon>Diaporthe eres species complex</taxon>
    </lineage>
</organism>
<feature type="chain" id="PRO_5046185506" evidence="1">
    <location>
        <begin position="20"/>
        <end position="76"/>
    </location>
</feature>
<feature type="signal peptide" evidence="1">
    <location>
        <begin position="1"/>
        <end position="19"/>
    </location>
</feature>
<keyword evidence="1" id="KW-0732">Signal</keyword>